<protein>
    <submittedName>
        <fullName evidence="1">Uncharacterized protein</fullName>
    </submittedName>
</protein>
<evidence type="ECO:0000313" key="2">
    <source>
        <dbReference type="Proteomes" id="UP000675968"/>
    </source>
</evidence>
<accession>A0A8T4L6H4</accession>
<gene>
    <name evidence="1" type="ORF">J4215_02725</name>
</gene>
<dbReference type="EMBL" id="JAGVWC010000009">
    <property type="protein sequence ID" value="MBS3061472.1"/>
    <property type="molecule type" value="Genomic_DNA"/>
</dbReference>
<dbReference type="AlphaFoldDB" id="A0A8T4L6H4"/>
<sequence length="258" mass="28956">MRHESVGNTPRTDVASRFGIVPLKGGHYPAKHRQEHLYGLDLPGEAKSMAQGERIANELMRSKQVSRDLQNRGVVFNGVYSPLVRAIETGEFVRQGLSMRFRDKKIPLVGQFAHTTPDLHILRAPAHLSYYPKTKQEVSAVVDEFTRWTKGEPVKGWELRKDFLKRALTVRKMKETILENIRNKRFGAKDPVIFLGYFGHGGVPGIAGDIDAEARALTGMEREKMGGLIARGESVSQLLFSDGSIKTVVLKKNKTIRH</sequence>
<comment type="caution">
    <text evidence="1">The sequence shown here is derived from an EMBL/GenBank/DDBJ whole genome shotgun (WGS) entry which is preliminary data.</text>
</comment>
<reference evidence="1" key="2">
    <citation type="submission" date="2021-05" db="EMBL/GenBank/DDBJ databases">
        <title>Protein family content uncovers lineage relationships and bacterial pathway maintenance mechanisms in DPANN archaea.</title>
        <authorList>
            <person name="Castelle C.J."/>
            <person name="Meheust R."/>
            <person name="Jaffe A.L."/>
            <person name="Seitz K."/>
            <person name="Gong X."/>
            <person name="Baker B.J."/>
            <person name="Banfield J.F."/>
        </authorList>
    </citation>
    <scope>NUCLEOTIDE SEQUENCE</scope>
    <source>
        <strain evidence="1">RIFCSPLOWO2_01_FULL_AR10_48_17</strain>
    </source>
</reference>
<evidence type="ECO:0000313" key="1">
    <source>
        <dbReference type="EMBL" id="MBS3061472.1"/>
    </source>
</evidence>
<organism evidence="1 2">
    <name type="scientific">Candidatus Iainarchaeum sp</name>
    <dbReference type="NCBI Taxonomy" id="3101447"/>
    <lineage>
        <taxon>Archaea</taxon>
        <taxon>Candidatus Iainarchaeota</taxon>
        <taxon>Candidatus Iainarchaeia</taxon>
        <taxon>Candidatus Iainarchaeales</taxon>
        <taxon>Candidatus Iainarchaeaceae</taxon>
        <taxon>Candidatus Iainarchaeum</taxon>
    </lineage>
</organism>
<name>A0A8T4L6H4_9ARCH</name>
<reference evidence="1" key="1">
    <citation type="submission" date="2021-03" db="EMBL/GenBank/DDBJ databases">
        <authorList>
            <person name="Jaffe A."/>
        </authorList>
    </citation>
    <scope>NUCLEOTIDE SEQUENCE</scope>
    <source>
        <strain evidence="1">RIFCSPLOWO2_01_FULL_AR10_48_17</strain>
    </source>
</reference>
<proteinExistence type="predicted"/>
<dbReference type="Proteomes" id="UP000675968">
    <property type="component" value="Unassembled WGS sequence"/>
</dbReference>